<reference evidence="3 4" key="1">
    <citation type="submission" date="2024-05" db="EMBL/GenBank/DDBJ databases">
        <title>Genome sequencing and assembly of Indian major carp, Cirrhinus mrigala (Hamilton, 1822).</title>
        <authorList>
            <person name="Mohindra V."/>
            <person name="Chowdhury L.M."/>
            <person name="Lal K."/>
            <person name="Jena J.K."/>
        </authorList>
    </citation>
    <scope>NUCLEOTIDE SEQUENCE [LARGE SCALE GENOMIC DNA]</scope>
    <source>
        <strain evidence="3">CM1030</strain>
        <tissue evidence="3">Blood</tissue>
    </source>
</reference>
<dbReference type="EMBL" id="JAMKFB020000015">
    <property type="protein sequence ID" value="KAL0174020.1"/>
    <property type="molecule type" value="Genomic_DNA"/>
</dbReference>
<dbReference type="PANTHER" id="PTHR47633:SF3">
    <property type="entry name" value="STRIATED MUSCLE PREFERENTIALLY EXPRESSED PROTEIN KINASE"/>
    <property type="match status" value="1"/>
</dbReference>
<dbReference type="InterPro" id="IPR007110">
    <property type="entry name" value="Ig-like_dom"/>
</dbReference>
<dbReference type="Proteomes" id="UP001529510">
    <property type="component" value="Unassembled WGS sequence"/>
</dbReference>
<sequence length="88" mass="9675">VTLSPKNLKTGISSTVILSCAVQGSPHFTVSWFRNTEPIVPDQHFSIQGAHNETLFITAAQKRHSGAYQCFATRKGQTAQDFSIILLE</sequence>
<dbReference type="InterPro" id="IPR013783">
    <property type="entry name" value="Ig-like_fold"/>
</dbReference>
<dbReference type="InterPro" id="IPR003599">
    <property type="entry name" value="Ig_sub"/>
</dbReference>
<evidence type="ECO:0000313" key="4">
    <source>
        <dbReference type="Proteomes" id="UP001529510"/>
    </source>
</evidence>
<dbReference type="PANTHER" id="PTHR47633">
    <property type="entry name" value="IMMUNOGLOBULIN"/>
    <property type="match status" value="1"/>
</dbReference>
<dbReference type="InterPro" id="IPR003598">
    <property type="entry name" value="Ig_sub2"/>
</dbReference>
<organism evidence="3 4">
    <name type="scientific">Cirrhinus mrigala</name>
    <name type="common">Mrigala</name>
    <dbReference type="NCBI Taxonomy" id="683832"/>
    <lineage>
        <taxon>Eukaryota</taxon>
        <taxon>Metazoa</taxon>
        <taxon>Chordata</taxon>
        <taxon>Craniata</taxon>
        <taxon>Vertebrata</taxon>
        <taxon>Euteleostomi</taxon>
        <taxon>Actinopterygii</taxon>
        <taxon>Neopterygii</taxon>
        <taxon>Teleostei</taxon>
        <taxon>Ostariophysi</taxon>
        <taxon>Cypriniformes</taxon>
        <taxon>Cyprinidae</taxon>
        <taxon>Labeoninae</taxon>
        <taxon>Labeonini</taxon>
        <taxon>Cirrhinus</taxon>
    </lineage>
</organism>
<dbReference type="FunFam" id="2.60.40.10:FF:000482">
    <property type="entry name" value="Down syndrome cell adhesion molecule like 1"/>
    <property type="match status" value="1"/>
</dbReference>
<keyword evidence="1" id="KW-1015">Disulfide bond</keyword>
<feature type="non-terminal residue" evidence="3">
    <location>
        <position position="88"/>
    </location>
</feature>
<dbReference type="SMART" id="SM00408">
    <property type="entry name" value="IGc2"/>
    <property type="match status" value="1"/>
</dbReference>
<protein>
    <recommendedName>
        <fullName evidence="2">Ig-like domain-containing protein</fullName>
    </recommendedName>
</protein>
<name>A0ABD0PJR2_CIRMR</name>
<dbReference type="GO" id="GO:0004674">
    <property type="term" value="F:protein serine/threonine kinase activity"/>
    <property type="evidence" value="ECO:0007669"/>
    <property type="project" value="UniProtKB-KW"/>
</dbReference>
<comment type="caution">
    <text evidence="3">The sequence shown here is derived from an EMBL/GenBank/DDBJ whole genome shotgun (WGS) entry which is preliminary data.</text>
</comment>
<evidence type="ECO:0000313" key="3">
    <source>
        <dbReference type="EMBL" id="KAL0174020.1"/>
    </source>
</evidence>
<proteinExistence type="predicted"/>
<dbReference type="Pfam" id="PF07679">
    <property type="entry name" value="I-set"/>
    <property type="match status" value="1"/>
</dbReference>
<feature type="domain" description="Ig-like" evidence="2">
    <location>
        <begin position="1"/>
        <end position="83"/>
    </location>
</feature>
<dbReference type="SMART" id="SM00409">
    <property type="entry name" value="IG"/>
    <property type="match status" value="1"/>
</dbReference>
<evidence type="ECO:0000259" key="2">
    <source>
        <dbReference type="PROSITE" id="PS50835"/>
    </source>
</evidence>
<dbReference type="InterPro" id="IPR036179">
    <property type="entry name" value="Ig-like_dom_sf"/>
</dbReference>
<feature type="non-terminal residue" evidence="3">
    <location>
        <position position="1"/>
    </location>
</feature>
<dbReference type="InterPro" id="IPR013098">
    <property type="entry name" value="Ig_I-set"/>
</dbReference>
<accession>A0ABD0PJR2</accession>
<gene>
    <name evidence="3" type="ORF">M9458_029988</name>
</gene>
<dbReference type="PROSITE" id="PS50835">
    <property type="entry name" value="IG_LIKE"/>
    <property type="match status" value="1"/>
</dbReference>
<dbReference type="Gene3D" id="2.60.40.10">
    <property type="entry name" value="Immunoglobulins"/>
    <property type="match status" value="1"/>
</dbReference>
<keyword evidence="4" id="KW-1185">Reference proteome</keyword>
<dbReference type="AlphaFoldDB" id="A0ABD0PJR2"/>
<dbReference type="SUPFAM" id="SSF48726">
    <property type="entry name" value="Immunoglobulin"/>
    <property type="match status" value="1"/>
</dbReference>
<evidence type="ECO:0000256" key="1">
    <source>
        <dbReference type="ARBA" id="ARBA00023157"/>
    </source>
</evidence>